<reference evidence="1" key="1">
    <citation type="submission" date="2022-09" db="EMBL/GenBank/DDBJ databases">
        <title>A Global Phylogenomic Analysis of the Shiitake Genus Lentinula.</title>
        <authorList>
            <consortium name="DOE Joint Genome Institute"/>
            <person name="Sierra-Patev S."/>
            <person name="Min B."/>
            <person name="Naranjo-Ortiz M."/>
            <person name="Looney B."/>
            <person name="Konkel Z."/>
            <person name="Slot J.C."/>
            <person name="Sakamoto Y."/>
            <person name="Steenwyk J.L."/>
            <person name="Rokas A."/>
            <person name="Carro J."/>
            <person name="Camarero S."/>
            <person name="Ferreira P."/>
            <person name="Molpeceres G."/>
            <person name="Ruiz-Duenas F.J."/>
            <person name="Serrano A."/>
            <person name="Henrissat B."/>
            <person name="Drula E."/>
            <person name="Hughes K.W."/>
            <person name="Mata J.L."/>
            <person name="Ishikawa N.K."/>
            <person name="Vargas-Isla R."/>
            <person name="Ushijima S."/>
            <person name="Smith C.A."/>
            <person name="Ahrendt S."/>
            <person name="Andreopoulos W."/>
            <person name="He G."/>
            <person name="Labutti K."/>
            <person name="Lipzen A."/>
            <person name="Ng V."/>
            <person name="Riley R."/>
            <person name="Sandor L."/>
            <person name="Barry K."/>
            <person name="Martinez A.T."/>
            <person name="Xiao Y."/>
            <person name="Gibbons J.G."/>
            <person name="Terashima K."/>
            <person name="Grigoriev I.V."/>
            <person name="Hibbett D.S."/>
        </authorList>
    </citation>
    <scope>NUCLEOTIDE SEQUENCE</scope>
    <source>
        <strain evidence="1">TMI1499</strain>
    </source>
</reference>
<gene>
    <name evidence="1" type="ORF">F5876DRAFT_80522</name>
</gene>
<proteinExistence type="predicted"/>
<dbReference type="EMBL" id="MU795401">
    <property type="protein sequence ID" value="KAJ3806609.1"/>
    <property type="molecule type" value="Genomic_DNA"/>
</dbReference>
<protein>
    <submittedName>
        <fullName evidence="1">Uncharacterized protein</fullName>
    </submittedName>
</protein>
<dbReference type="Proteomes" id="UP001163835">
    <property type="component" value="Unassembled WGS sequence"/>
</dbReference>
<evidence type="ECO:0000313" key="1">
    <source>
        <dbReference type="EMBL" id="KAJ3806609.1"/>
    </source>
</evidence>
<evidence type="ECO:0000313" key="2">
    <source>
        <dbReference type="Proteomes" id="UP001163835"/>
    </source>
</evidence>
<keyword evidence="2" id="KW-1185">Reference proteome</keyword>
<organism evidence="1 2">
    <name type="scientific">Lentinula aff. lateritia</name>
    <dbReference type="NCBI Taxonomy" id="2804960"/>
    <lineage>
        <taxon>Eukaryota</taxon>
        <taxon>Fungi</taxon>
        <taxon>Dikarya</taxon>
        <taxon>Basidiomycota</taxon>
        <taxon>Agaricomycotina</taxon>
        <taxon>Agaricomycetes</taxon>
        <taxon>Agaricomycetidae</taxon>
        <taxon>Agaricales</taxon>
        <taxon>Marasmiineae</taxon>
        <taxon>Omphalotaceae</taxon>
        <taxon>Lentinula</taxon>
    </lineage>
</organism>
<name>A0ACC1TPZ6_9AGAR</name>
<comment type="caution">
    <text evidence="1">The sequence shown here is derived from an EMBL/GenBank/DDBJ whole genome shotgun (WGS) entry which is preliminary data.</text>
</comment>
<accession>A0ACC1TPZ6</accession>
<sequence>MAEFKKHEQIKLPYFNAQTDAVVALDFSFDAHYLAVVYSNGADIWDLDKTSTIPISTTHGRRVTGRIRSLAWFPTWHCLILAHDSGVVYVVTFGINSVMAAGVYEPGFHQNVVSIAVLSDNLFAVAFTKTVQIRYKRPGSQDSLEGDWALLGCLKSPPVIQGLNISSLTIDSIHTIKDQRLLVSYGKMIIVTDVSSNNSYLISDNAAGSYQLFSLLYSSSVTFIPCYPGTDMAQQISAAKFLSRDLIIGGGNGQLVLWNTEASGLQNLKVDIDKQFDALIEKFCCIYKASPDVAYITAVVSGSSQMIIWEWNGSSALEPWQH</sequence>